<protein>
    <submittedName>
        <fullName evidence="2">Uncharacterized protein</fullName>
    </submittedName>
</protein>
<keyword evidence="3" id="KW-1185">Reference proteome</keyword>
<keyword evidence="1" id="KW-1133">Transmembrane helix</keyword>
<organism evidence="2 3">
    <name type="scientific">Glarea lozoyensis (strain ATCC 74030 / MF5533)</name>
    <dbReference type="NCBI Taxonomy" id="1104152"/>
    <lineage>
        <taxon>Eukaryota</taxon>
        <taxon>Fungi</taxon>
        <taxon>Dikarya</taxon>
        <taxon>Ascomycota</taxon>
        <taxon>Pezizomycotina</taxon>
        <taxon>Leotiomycetes</taxon>
        <taxon>Helotiales</taxon>
        <taxon>Helotiaceae</taxon>
        <taxon>Glarea</taxon>
    </lineage>
</organism>
<feature type="transmembrane region" description="Helical" evidence="1">
    <location>
        <begin position="6"/>
        <end position="28"/>
    </location>
</feature>
<dbReference type="HOGENOM" id="CLU_3068860_0_0_1"/>
<evidence type="ECO:0000313" key="3">
    <source>
        <dbReference type="Proteomes" id="UP000005446"/>
    </source>
</evidence>
<dbReference type="EMBL" id="AGUE01000192">
    <property type="protein sequence ID" value="EHK97489.1"/>
    <property type="molecule type" value="Genomic_DNA"/>
</dbReference>
<sequence length="53" mass="5870">MAKISGIGAFFIIVLFVVLLGTAAWIIYTHLRARRLGLPTPTLASYNPQNRRA</sequence>
<keyword evidence="1" id="KW-0812">Transmembrane</keyword>
<keyword evidence="1" id="KW-0472">Membrane</keyword>
<reference evidence="2 3" key="1">
    <citation type="journal article" date="2012" name="Eukaryot. Cell">
        <title>Genome sequence of the fungus Glarea lozoyensis: the first genome sequence of a species from the Helotiaceae family.</title>
        <authorList>
            <person name="Youssar L."/>
            <person name="Gruening B.A."/>
            <person name="Erxleben A."/>
            <person name="Guenther S."/>
            <person name="Huettel W."/>
        </authorList>
    </citation>
    <scope>NUCLEOTIDE SEQUENCE [LARGE SCALE GENOMIC DNA]</scope>
    <source>
        <strain evidence="3">ATCC 74030 / MF5533</strain>
    </source>
</reference>
<accession>H0EVF7</accession>
<evidence type="ECO:0000313" key="2">
    <source>
        <dbReference type="EMBL" id="EHK97489.1"/>
    </source>
</evidence>
<dbReference type="InParanoid" id="H0EVF7"/>
<gene>
    <name evidence="2" type="ORF">M7I_6755</name>
</gene>
<dbReference type="AlphaFoldDB" id="H0EVF7"/>
<name>H0EVF7_GLAL7</name>
<dbReference type="OrthoDB" id="5414285at2759"/>
<dbReference type="Proteomes" id="UP000005446">
    <property type="component" value="Unassembled WGS sequence"/>
</dbReference>
<evidence type="ECO:0000256" key="1">
    <source>
        <dbReference type="SAM" id="Phobius"/>
    </source>
</evidence>
<proteinExistence type="predicted"/>
<comment type="caution">
    <text evidence="2">The sequence shown here is derived from an EMBL/GenBank/DDBJ whole genome shotgun (WGS) entry which is preliminary data.</text>
</comment>